<dbReference type="EMBL" id="BK015262">
    <property type="protein sequence ID" value="DAD98458.1"/>
    <property type="molecule type" value="Genomic_DNA"/>
</dbReference>
<accession>A0A8S5NW68</accession>
<protein>
    <submittedName>
        <fullName evidence="1">Uncharacterized protein</fullName>
    </submittedName>
</protein>
<evidence type="ECO:0000313" key="1">
    <source>
        <dbReference type="EMBL" id="DAD98458.1"/>
    </source>
</evidence>
<reference evidence="1" key="1">
    <citation type="journal article" date="2021" name="Proc. Natl. Acad. Sci. U.S.A.">
        <title>A Catalog of Tens of Thousands of Viruses from Human Metagenomes Reveals Hidden Associations with Chronic Diseases.</title>
        <authorList>
            <person name="Tisza M.J."/>
            <person name="Buck C.B."/>
        </authorList>
    </citation>
    <scope>NUCLEOTIDE SEQUENCE</scope>
    <source>
        <strain evidence="1">CtQLz13</strain>
    </source>
</reference>
<organism evidence="1">
    <name type="scientific">Siphoviridae sp. ctQLz13</name>
    <dbReference type="NCBI Taxonomy" id="2825492"/>
    <lineage>
        <taxon>Viruses</taxon>
        <taxon>Duplodnaviria</taxon>
        <taxon>Heunggongvirae</taxon>
        <taxon>Uroviricota</taxon>
        <taxon>Caudoviricetes</taxon>
    </lineage>
</organism>
<sequence length="32" mass="3633">MLSNVIFIYVIFIMSKKIIPDSPIQVLLLLGL</sequence>
<proteinExistence type="predicted"/>
<name>A0A8S5NW68_9CAUD</name>